<feature type="region of interest" description="Disordered" evidence="1">
    <location>
        <begin position="122"/>
        <end position="168"/>
    </location>
</feature>
<gene>
    <name evidence="2" type="ORF">SPARVUS_LOCUS7994485</name>
</gene>
<sequence>VHTQKYTRTDTCTDTQTHVHTYTDTCTYIYTHTHTHTCTYMQTHVQVHTCTYTQTHTIVHAYTDTHKHVHTHTHTHPIKSCSTSLFTHRSRYCTLGGGREHNTHSLLCFHCAQLVSSLMAPSANDRSGLSSKPAQQDGPGGHTRPHHNFHSPLASRRVEISSPGVGYF</sequence>
<feature type="compositionally biased region" description="Polar residues" evidence="1">
    <location>
        <begin position="124"/>
        <end position="134"/>
    </location>
</feature>
<feature type="non-terminal residue" evidence="2">
    <location>
        <position position="1"/>
    </location>
</feature>
<keyword evidence="3" id="KW-1185">Reference proteome</keyword>
<dbReference type="EMBL" id="CATNWA010014671">
    <property type="protein sequence ID" value="CAI9574535.1"/>
    <property type="molecule type" value="Genomic_DNA"/>
</dbReference>
<comment type="caution">
    <text evidence="2">The sequence shown here is derived from an EMBL/GenBank/DDBJ whole genome shotgun (WGS) entry which is preliminary data.</text>
</comment>
<dbReference type="PANTHER" id="PTHR45134:SF5">
    <property type="entry name" value="OS08G0543275 PROTEIN"/>
    <property type="match status" value="1"/>
</dbReference>
<evidence type="ECO:0000313" key="3">
    <source>
        <dbReference type="Proteomes" id="UP001162483"/>
    </source>
</evidence>
<name>A0ABN9DPI6_9NEOB</name>
<feature type="non-terminal residue" evidence="2">
    <location>
        <position position="168"/>
    </location>
</feature>
<evidence type="ECO:0000256" key="1">
    <source>
        <dbReference type="SAM" id="MobiDB-lite"/>
    </source>
</evidence>
<evidence type="ECO:0000313" key="2">
    <source>
        <dbReference type="EMBL" id="CAI9574535.1"/>
    </source>
</evidence>
<organism evidence="2 3">
    <name type="scientific">Staurois parvus</name>
    <dbReference type="NCBI Taxonomy" id="386267"/>
    <lineage>
        <taxon>Eukaryota</taxon>
        <taxon>Metazoa</taxon>
        <taxon>Chordata</taxon>
        <taxon>Craniata</taxon>
        <taxon>Vertebrata</taxon>
        <taxon>Euteleostomi</taxon>
        <taxon>Amphibia</taxon>
        <taxon>Batrachia</taxon>
        <taxon>Anura</taxon>
        <taxon>Neobatrachia</taxon>
        <taxon>Ranoidea</taxon>
        <taxon>Ranidae</taxon>
        <taxon>Staurois</taxon>
    </lineage>
</organism>
<proteinExistence type="predicted"/>
<protein>
    <submittedName>
        <fullName evidence="2">Uncharacterized protein</fullName>
    </submittedName>
</protein>
<reference evidence="2" key="1">
    <citation type="submission" date="2023-05" db="EMBL/GenBank/DDBJ databases">
        <authorList>
            <person name="Stuckert A."/>
        </authorList>
    </citation>
    <scope>NUCLEOTIDE SEQUENCE</scope>
</reference>
<dbReference type="PANTHER" id="PTHR45134">
    <property type="entry name" value="OS08G0543275 PROTEIN"/>
    <property type="match status" value="1"/>
</dbReference>
<dbReference type="Proteomes" id="UP001162483">
    <property type="component" value="Unassembled WGS sequence"/>
</dbReference>
<accession>A0ABN9DPI6</accession>